<dbReference type="InterPro" id="IPR029063">
    <property type="entry name" value="SAM-dependent_MTases_sf"/>
</dbReference>
<evidence type="ECO:0000256" key="1">
    <source>
        <dbReference type="ARBA" id="ARBA00022603"/>
    </source>
</evidence>
<feature type="domain" description="TRAM" evidence="5">
    <location>
        <begin position="3"/>
        <end position="64"/>
    </location>
</feature>
<comment type="similarity">
    <text evidence="4">Belongs to the class I-like SAM-binding methyltransferase superfamily. RNA M5U methyltransferase family.</text>
</comment>
<dbReference type="CDD" id="cd02440">
    <property type="entry name" value="AdoMet_MTases"/>
    <property type="match status" value="1"/>
</dbReference>
<dbReference type="Gene3D" id="2.40.50.140">
    <property type="entry name" value="Nucleic acid-binding proteins"/>
    <property type="match status" value="1"/>
</dbReference>
<organism evidence="6">
    <name type="scientific">Scrofimicrobium appendicitidis</name>
    <dbReference type="NCBI Taxonomy" id="3079930"/>
    <lineage>
        <taxon>Bacteria</taxon>
        <taxon>Bacillati</taxon>
        <taxon>Actinomycetota</taxon>
        <taxon>Actinomycetes</taxon>
        <taxon>Actinomycetales</taxon>
        <taxon>Actinomycetaceae</taxon>
        <taxon>Scrofimicrobium</taxon>
    </lineage>
</organism>
<evidence type="ECO:0000313" key="6">
    <source>
        <dbReference type="EMBL" id="XBW08927.1"/>
    </source>
</evidence>
<dbReference type="SUPFAM" id="SSF53335">
    <property type="entry name" value="S-adenosyl-L-methionine-dependent methyltransferases"/>
    <property type="match status" value="1"/>
</dbReference>
<dbReference type="GO" id="GO:0070041">
    <property type="term" value="F:rRNA (uridine-C5-)-methyltransferase activity"/>
    <property type="evidence" value="ECO:0007669"/>
    <property type="project" value="TreeGrafter"/>
</dbReference>
<keyword evidence="2 4" id="KW-0808">Transferase</keyword>
<reference evidence="6" key="1">
    <citation type="submission" date="2023-11" db="EMBL/GenBank/DDBJ databases">
        <title>Scrofimicrobium hongkongense sp. nov., isolated from a patient with peritonitis.</title>
        <authorList>
            <person name="Lao H.Y."/>
            <person name="Wong A.Y.P."/>
            <person name="Ng T.L."/>
            <person name="Wong R.Y.L."/>
            <person name="Yau M.C.Y."/>
            <person name="Lam J.Y.W."/>
            <person name="Siu G.K.H."/>
        </authorList>
    </citation>
    <scope>NUCLEOTIDE SEQUENCE</scope>
    <source>
        <strain evidence="6">R131</strain>
    </source>
</reference>
<feature type="binding site" evidence="4">
    <location>
        <position position="275"/>
    </location>
    <ligand>
        <name>S-adenosyl-L-methionine</name>
        <dbReference type="ChEBI" id="CHEBI:59789"/>
    </ligand>
</feature>
<dbReference type="PROSITE" id="PS50926">
    <property type="entry name" value="TRAM"/>
    <property type="match status" value="1"/>
</dbReference>
<name>A0AAU7V9H9_9ACTO</name>
<dbReference type="InterPro" id="IPR010280">
    <property type="entry name" value="U5_MeTrfase_fam"/>
</dbReference>
<evidence type="ECO:0000256" key="3">
    <source>
        <dbReference type="ARBA" id="ARBA00022691"/>
    </source>
</evidence>
<proteinExistence type="inferred from homology"/>
<evidence type="ECO:0000256" key="4">
    <source>
        <dbReference type="PROSITE-ProRule" id="PRU01024"/>
    </source>
</evidence>
<feature type="binding site" evidence="4">
    <location>
        <position position="343"/>
    </location>
    <ligand>
        <name>S-adenosyl-L-methionine</name>
        <dbReference type="ChEBI" id="CHEBI:59789"/>
    </ligand>
</feature>
<dbReference type="RefSeq" id="WP_350259127.1">
    <property type="nucleotide sequence ID" value="NZ_CP138335.1"/>
</dbReference>
<dbReference type="Pfam" id="PF05958">
    <property type="entry name" value="tRNA_U5-meth_tr"/>
    <property type="match status" value="1"/>
</dbReference>
<evidence type="ECO:0000259" key="5">
    <source>
        <dbReference type="PROSITE" id="PS50926"/>
    </source>
</evidence>
<sequence length="414" mass="44893">MTPPTVSDLPPIELRLGAPAHGGACVAHDQEGRLYFVRGGAPGELVRVRITSPQSRLSWAEVTEVIEPSADRISTTSVPGADLAFLSAPAQREWKAQVLRDQFQRVGSRELARAAEELGTLVVRPAPGDESDGWGRRTRARFRVAKNGHLSISGYRSHQLESVREFPLLDPVFAEAGVFTSPRWEARWRKGETVNLVAPTDSAPLVLAGKRCLDLKGKTAAPVGYWRVEAGGQSVRFQVRAAGFWQTHREAATVLAQAVLRGAGELTGKNVLELYSGAGLFTYFLAERAARVTTVESDRRAVEDAAHNLTQLDGGATTQLNVGKVDAEILNQAGFRPDLLVLDPPREGANRDLLQAVEADRIVLVSCDPAAAARDLALLVGRGYELAQLEAWDLFPNTHHVETVATLNWTPKAG</sequence>
<feature type="binding site" evidence="4">
    <location>
        <position position="296"/>
    </location>
    <ligand>
        <name>S-adenosyl-L-methionine</name>
        <dbReference type="ChEBI" id="CHEBI:59789"/>
    </ligand>
</feature>
<keyword evidence="1 4" id="KW-0489">Methyltransferase</keyword>
<dbReference type="KEGG" id="sapp:SAC06_05065"/>
<protein>
    <submittedName>
        <fullName evidence="6">RsmD family RNA methyltransferase</fullName>
    </submittedName>
</protein>
<dbReference type="Gene3D" id="3.40.50.150">
    <property type="entry name" value="Vaccinia Virus protein VP39"/>
    <property type="match status" value="1"/>
</dbReference>
<feature type="binding site" evidence="4">
    <location>
        <position position="246"/>
    </location>
    <ligand>
        <name>S-adenosyl-L-methionine</name>
        <dbReference type="ChEBI" id="CHEBI:59789"/>
    </ligand>
</feature>
<dbReference type="EMBL" id="CP138335">
    <property type="protein sequence ID" value="XBW08927.1"/>
    <property type="molecule type" value="Genomic_DNA"/>
</dbReference>
<dbReference type="PANTHER" id="PTHR11061">
    <property type="entry name" value="RNA M5U METHYLTRANSFERASE"/>
    <property type="match status" value="1"/>
</dbReference>
<dbReference type="SUPFAM" id="SSF50249">
    <property type="entry name" value="Nucleic acid-binding proteins"/>
    <property type="match status" value="1"/>
</dbReference>
<dbReference type="InterPro" id="IPR012340">
    <property type="entry name" value="NA-bd_OB-fold"/>
</dbReference>
<dbReference type="AlphaFoldDB" id="A0AAU7V9H9"/>
<dbReference type="PROSITE" id="PS51687">
    <property type="entry name" value="SAM_MT_RNA_M5U"/>
    <property type="match status" value="1"/>
</dbReference>
<gene>
    <name evidence="6" type="ORF">SAC06_05065</name>
</gene>
<keyword evidence="3 4" id="KW-0949">S-adenosyl-L-methionine</keyword>
<dbReference type="InterPro" id="IPR002792">
    <property type="entry name" value="TRAM_dom"/>
</dbReference>
<evidence type="ECO:0000256" key="2">
    <source>
        <dbReference type="ARBA" id="ARBA00022679"/>
    </source>
</evidence>
<dbReference type="PANTHER" id="PTHR11061:SF30">
    <property type="entry name" value="TRNA (URACIL(54)-C(5))-METHYLTRANSFERASE"/>
    <property type="match status" value="1"/>
</dbReference>
<feature type="active site" description="Nucleophile" evidence="4">
    <location>
        <position position="367"/>
    </location>
</feature>
<accession>A0AAU7V9H9</accession>
<dbReference type="GO" id="GO:0070475">
    <property type="term" value="P:rRNA base methylation"/>
    <property type="evidence" value="ECO:0007669"/>
    <property type="project" value="TreeGrafter"/>
</dbReference>